<organism evidence="2">
    <name type="scientific">marine sediment metagenome</name>
    <dbReference type="NCBI Taxonomy" id="412755"/>
    <lineage>
        <taxon>unclassified sequences</taxon>
        <taxon>metagenomes</taxon>
        <taxon>ecological metagenomes</taxon>
    </lineage>
</organism>
<dbReference type="InterPro" id="IPR007527">
    <property type="entry name" value="Znf_SWIM"/>
</dbReference>
<name>X1JRD1_9ZZZZ</name>
<sequence length="57" mass="6716">MTIFKIGIASTSEVYKVYTLKVDTEKKRVECNCKAGRILGRCKHMRFYKDLIKELMK</sequence>
<accession>X1JRD1</accession>
<dbReference type="AlphaFoldDB" id="X1JRD1"/>
<dbReference type="GO" id="GO:0008270">
    <property type="term" value="F:zinc ion binding"/>
    <property type="evidence" value="ECO:0007669"/>
    <property type="project" value="InterPro"/>
</dbReference>
<dbReference type="PROSITE" id="PS50966">
    <property type="entry name" value="ZF_SWIM"/>
    <property type="match status" value="1"/>
</dbReference>
<reference evidence="2" key="1">
    <citation type="journal article" date="2014" name="Front. Microbiol.">
        <title>High frequency of phylogenetically diverse reductive dehalogenase-homologous genes in deep subseafloor sedimentary metagenomes.</title>
        <authorList>
            <person name="Kawai M."/>
            <person name="Futagami T."/>
            <person name="Toyoda A."/>
            <person name="Takaki Y."/>
            <person name="Nishi S."/>
            <person name="Hori S."/>
            <person name="Arai W."/>
            <person name="Tsubouchi T."/>
            <person name="Morono Y."/>
            <person name="Uchiyama I."/>
            <person name="Ito T."/>
            <person name="Fujiyama A."/>
            <person name="Inagaki F."/>
            <person name="Takami H."/>
        </authorList>
    </citation>
    <scope>NUCLEOTIDE SEQUENCE</scope>
    <source>
        <strain evidence="2">Expedition CK06-06</strain>
    </source>
</reference>
<proteinExistence type="predicted"/>
<dbReference type="EMBL" id="BARU01044742">
    <property type="protein sequence ID" value="GAH80834.1"/>
    <property type="molecule type" value="Genomic_DNA"/>
</dbReference>
<gene>
    <name evidence="2" type="ORF">S03H2_68135</name>
</gene>
<comment type="caution">
    <text evidence="2">The sequence shown here is derived from an EMBL/GenBank/DDBJ whole genome shotgun (WGS) entry which is preliminary data.</text>
</comment>
<evidence type="ECO:0000259" key="1">
    <source>
        <dbReference type="PROSITE" id="PS50966"/>
    </source>
</evidence>
<feature type="domain" description="SWIM-type" evidence="1">
    <location>
        <begin position="18"/>
        <end position="53"/>
    </location>
</feature>
<protein>
    <recommendedName>
        <fullName evidence="1">SWIM-type domain-containing protein</fullName>
    </recommendedName>
</protein>
<evidence type="ECO:0000313" key="2">
    <source>
        <dbReference type="EMBL" id="GAH80834.1"/>
    </source>
</evidence>